<dbReference type="PANTHER" id="PTHR12019">
    <property type="entry name" value="LAMINA-ASSOCIATED POLYPEPTIDE THYMOPOIETIN"/>
    <property type="match status" value="1"/>
</dbReference>
<name>A0AA35TAY0_GEOBA</name>
<dbReference type="SMART" id="SM00540">
    <property type="entry name" value="LEM"/>
    <property type="match status" value="1"/>
</dbReference>
<dbReference type="Gene3D" id="1.10.720.40">
    <property type="match status" value="1"/>
</dbReference>
<dbReference type="PANTHER" id="PTHR12019:SF9">
    <property type="entry name" value="THYMOPOIETIN"/>
    <property type="match status" value="1"/>
</dbReference>
<dbReference type="FunFam" id="1.10.720.40:FF:000001">
    <property type="entry name" value="LEM domain containing 2, isoform CRA_a"/>
    <property type="match status" value="1"/>
</dbReference>
<feature type="compositionally biased region" description="Basic and acidic residues" evidence="1">
    <location>
        <begin position="163"/>
        <end position="184"/>
    </location>
</feature>
<dbReference type="AlphaFoldDB" id="A0AA35TAY0"/>
<reference evidence="4" key="1">
    <citation type="submission" date="2023-03" db="EMBL/GenBank/DDBJ databases">
        <authorList>
            <person name="Steffen K."/>
            <person name="Cardenas P."/>
        </authorList>
    </citation>
    <scope>NUCLEOTIDE SEQUENCE</scope>
</reference>
<dbReference type="InterPro" id="IPR011015">
    <property type="entry name" value="LEM/LEM-like_dom_sf"/>
</dbReference>
<dbReference type="EMBL" id="CASHTH010003384">
    <property type="protein sequence ID" value="CAI8044208.1"/>
    <property type="molecule type" value="Genomic_DNA"/>
</dbReference>
<keyword evidence="2" id="KW-1133">Transmembrane helix</keyword>
<protein>
    <recommendedName>
        <fullName evidence="3">LEM domain-containing protein</fullName>
    </recommendedName>
</protein>
<dbReference type="InterPro" id="IPR003887">
    <property type="entry name" value="LEM_dom"/>
</dbReference>
<proteinExistence type="predicted"/>
<dbReference type="Pfam" id="PF03020">
    <property type="entry name" value="LEM"/>
    <property type="match status" value="1"/>
</dbReference>
<evidence type="ECO:0000313" key="4">
    <source>
        <dbReference type="EMBL" id="CAI8044208.1"/>
    </source>
</evidence>
<feature type="transmembrane region" description="Helical" evidence="2">
    <location>
        <begin position="316"/>
        <end position="337"/>
    </location>
</feature>
<dbReference type="Proteomes" id="UP001174909">
    <property type="component" value="Unassembled WGS sequence"/>
</dbReference>
<keyword evidence="2" id="KW-0812">Transmembrane</keyword>
<accession>A0AA35TAY0</accession>
<keyword evidence="2" id="KW-0472">Membrane</keyword>
<dbReference type="CDD" id="cd12940">
    <property type="entry name" value="LEM_LAP2_LEMD1"/>
    <property type="match status" value="1"/>
</dbReference>
<feature type="region of interest" description="Disordered" evidence="1">
    <location>
        <begin position="75"/>
        <end position="112"/>
    </location>
</feature>
<sequence length="365" mass="40872">MQMMSASKSSRNDLRGFPLFFRTALSPFTFQDTILMSDYYPTPIENLRNLRVYGKSGNYFVSNFSSKPVCSCKMSKRRGPQRKKAAEFSSDEEVIRQSPRLSGKRQTTKTASQTAYMAEVVQLSDEELLEELRKYGENPGPIVDSTRGLYQKKLARLVAQKTKASDEGRSRPPESVDYGTDHLGEWSSQSSEGETDVEETEKDEGEEEEEEGEEEAGALAEPRLRSHTSSTSKSQQVVYRTYSTPTRHVESSYLLKKPKPSSPSKTPAGGGAKQSAQKGSRSMGRPTKPRPPPSQGDPSSKTLHPRTPQPPPPSPIWSSLLSLCLLLVMFAMTFLVYDHYTNPESSFFIQAVTYLRQLDVIKKQE</sequence>
<dbReference type="PROSITE" id="PS50954">
    <property type="entry name" value="LEM"/>
    <property type="match status" value="1"/>
</dbReference>
<feature type="compositionally biased region" description="Low complexity" evidence="1">
    <location>
        <begin position="262"/>
        <end position="280"/>
    </location>
</feature>
<organism evidence="4 5">
    <name type="scientific">Geodia barretti</name>
    <name type="common">Barrett's horny sponge</name>
    <dbReference type="NCBI Taxonomy" id="519541"/>
    <lineage>
        <taxon>Eukaryota</taxon>
        <taxon>Metazoa</taxon>
        <taxon>Porifera</taxon>
        <taxon>Demospongiae</taxon>
        <taxon>Heteroscleromorpha</taxon>
        <taxon>Tetractinellida</taxon>
        <taxon>Astrophorina</taxon>
        <taxon>Geodiidae</taxon>
        <taxon>Geodia</taxon>
    </lineage>
</organism>
<feature type="compositionally biased region" description="Polar residues" evidence="1">
    <location>
        <begin position="227"/>
        <end position="246"/>
    </location>
</feature>
<feature type="domain" description="LEM" evidence="3">
    <location>
        <begin position="117"/>
        <end position="161"/>
    </location>
</feature>
<gene>
    <name evidence="4" type="ORF">GBAR_LOCUS24545</name>
</gene>
<dbReference type="SUPFAM" id="SSF63451">
    <property type="entry name" value="LEM domain"/>
    <property type="match status" value="1"/>
</dbReference>
<evidence type="ECO:0000256" key="2">
    <source>
        <dbReference type="SAM" id="Phobius"/>
    </source>
</evidence>
<evidence type="ECO:0000313" key="5">
    <source>
        <dbReference type="Proteomes" id="UP001174909"/>
    </source>
</evidence>
<dbReference type="InterPro" id="IPR051656">
    <property type="entry name" value="LEM_domain"/>
</dbReference>
<evidence type="ECO:0000256" key="1">
    <source>
        <dbReference type="SAM" id="MobiDB-lite"/>
    </source>
</evidence>
<keyword evidence="5" id="KW-1185">Reference proteome</keyword>
<comment type="caution">
    <text evidence="4">The sequence shown here is derived from an EMBL/GenBank/DDBJ whole genome shotgun (WGS) entry which is preliminary data.</text>
</comment>
<feature type="compositionally biased region" description="Acidic residues" evidence="1">
    <location>
        <begin position="193"/>
        <end position="216"/>
    </location>
</feature>
<evidence type="ECO:0000259" key="3">
    <source>
        <dbReference type="PROSITE" id="PS50954"/>
    </source>
</evidence>
<feature type="region of interest" description="Disordered" evidence="1">
    <location>
        <begin position="160"/>
        <end position="313"/>
    </location>
</feature>